<feature type="transmembrane region" description="Helical" evidence="8">
    <location>
        <begin position="232"/>
        <end position="249"/>
    </location>
</feature>
<dbReference type="SMART" id="SM00382">
    <property type="entry name" value="AAA"/>
    <property type="match status" value="1"/>
</dbReference>
<reference evidence="11 12" key="1">
    <citation type="submission" date="2017-02" db="EMBL/GenBank/DDBJ databases">
        <authorList>
            <person name="Peterson S.W."/>
        </authorList>
    </citation>
    <scope>NUCLEOTIDE SEQUENCE [LARGE SCALE GENOMIC DNA]</scope>
    <source>
        <strain evidence="11 12">S285</strain>
        <plasmid evidence="12">Plasmid p1</plasmid>
    </source>
</reference>
<dbReference type="GO" id="GO:0016887">
    <property type="term" value="F:ATP hydrolysis activity"/>
    <property type="evidence" value="ECO:0007669"/>
    <property type="project" value="InterPro"/>
</dbReference>
<evidence type="ECO:0000256" key="2">
    <source>
        <dbReference type="ARBA" id="ARBA00022448"/>
    </source>
</evidence>
<dbReference type="InterPro" id="IPR015856">
    <property type="entry name" value="ABC_transpr_CbiO/EcfA_su"/>
</dbReference>
<dbReference type="Pfam" id="PF00664">
    <property type="entry name" value="ABC_membrane"/>
    <property type="match status" value="1"/>
</dbReference>
<dbReference type="AlphaFoldDB" id="A0A1W6N295"/>
<evidence type="ECO:0000256" key="1">
    <source>
        <dbReference type="ARBA" id="ARBA00004651"/>
    </source>
</evidence>
<evidence type="ECO:0000256" key="4">
    <source>
        <dbReference type="ARBA" id="ARBA00022741"/>
    </source>
</evidence>
<dbReference type="InterPro" id="IPR050095">
    <property type="entry name" value="ECF_ABC_transporter_ATP-bd"/>
</dbReference>
<dbReference type="InterPro" id="IPR003439">
    <property type="entry name" value="ABC_transporter-like_ATP-bd"/>
</dbReference>
<proteinExistence type="predicted"/>
<dbReference type="PANTHER" id="PTHR43553:SF11">
    <property type="entry name" value="ABC TRANSPORTER ATP-BINDING_PERMEASE PROTEIN YOJI"/>
    <property type="match status" value="1"/>
</dbReference>
<accession>A0A1W6N295</accession>
<evidence type="ECO:0000313" key="12">
    <source>
        <dbReference type="Proteomes" id="UP000193978"/>
    </source>
</evidence>
<dbReference type="Proteomes" id="UP000193978">
    <property type="component" value="Plasmid p1"/>
</dbReference>
<dbReference type="Gene3D" id="3.40.50.300">
    <property type="entry name" value="P-loop containing nucleotide triphosphate hydrolases"/>
    <property type="match status" value="1"/>
</dbReference>
<name>A0A1W6N295_9HYPH</name>
<sequence length="549" mass="60494">MLHASKATVALSVLAGLIAGGSTAGVMTYINRALENGPGNIAALASIFFGLCFISILSGALSVTLLSRITQDNLYELRLWLCRRILATPFQQIQRCGLHRITAALTEDIGSVATAQQVLPDLFIQGSKLIGALVYLGVLSPKLLMLVLVFILGGLFCWRLPTKWAWRSLELVREAQDVLFGHFRAVTEGYKELKLDARRRHAFLSHDLSNTADILRKRHNNANLMLVIAERWSHALYFILIGAGLFLVSRTEDMPREALTGFTLVVLFIGEPLSAVVQVAPIIGKGVVALKNLEALGLTAVDTESDSAAKPLNGAAQPSSLELLGISYKYKGDDEDSSYRLGPLSLHIAPGELVFITGGNGSGKTTLALLILGLYVPDEGSLKFGGELITDENREAYRQNFSAVFADSYVFDSLLGYTSDDVIARANELLVLLQLDTKLQIADGRFSTVDLSRGQRKRLALLTAYLADRPYYVFDEWAAEQDPEFRDVFYLEMLPELKARGKTVIVITHDDRYFYLSDRLLRLTMGQLDGYRFDPDMTGQIPAIESSHV</sequence>
<evidence type="ECO:0000259" key="10">
    <source>
        <dbReference type="PROSITE" id="PS50929"/>
    </source>
</evidence>
<evidence type="ECO:0000313" key="11">
    <source>
        <dbReference type="EMBL" id="ARN83980.1"/>
    </source>
</evidence>
<dbReference type="InterPro" id="IPR005898">
    <property type="entry name" value="Cyc_pep_transpt_SyrD/YojI"/>
</dbReference>
<dbReference type="InterPro" id="IPR011527">
    <property type="entry name" value="ABC1_TM_dom"/>
</dbReference>
<dbReference type="CDD" id="cd03225">
    <property type="entry name" value="ABC_cobalt_CbiO_domain1"/>
    <property type="match status" value="1"/>
</dbReference>
<keyword evidence="2" id="KW-0813">Transport</keyword>
<dbReference type="NCBIfam" id="TIGR01194">
    <property type="entry name" value="cyc_pep_trnsptr"/>
    <property type="match status" value="1"/>
</dbReference>
<dbReference type="PROSITE" id="PS50929">
    <property type="entry name" value="ABC_TM1F"/>
    <property type="match status" value="1"/>
</dbReference>
<evidence type="ECO:0000256" key="7">
    <source>
        <dbReference type="ARBA" id="ARBA00023136"/>
    </source>
</evidence>
<keyword evidence="12" id="KW-1185">Reference proteome</keyword>
<protein>
    <submittedName>
        <fullName evidence="11">Cyclic peptide transporter</fullName>
    </submittedName>
</protein>
<comment type="subcellular location">
    <subcellularLocation>
        <location evidence="1">Cell membrane</location>
        <topology evidence="1">Multi-pass membrane protein</topology>
    </subcellularLocation>
</comment>
<dbReference type="Gene3D" id="1.20.1560.10">
    <property type="entry name" value="ABC transporter type 1, transmembrane domain"/>
    <property type="match status" value="1"/>
</dbReference>
<keyword evidence="4" id="KW-0547">Nucleotide-binding</keyword>
<dbReference type="KEGG" id="mbry:B1812_22170"/>
<feature type="domain" description="ABC transmembrane type-1" evidence="10">
    <location>
        <begin position="7"/>
        <end position="285"/>
    </location>
</feature>
<dbReference type="SUPFAM" id="SSF90123">
    <property type="entry name" value="ABC transporter transmembrane region"/>
    <property type="match status" value="1"/>
</dbReference>
<dbReference type="SUPFAM" id="SSF52540">
    <property type="entry name" value="P-loop containing nucleoside triphosphate hydrolases"/>
    <property type="match status" value="1"/>
</dbReference>
<evidence type="ECO:0000256" key="6">
    <source>
        <dbReference type="ARBA" id="ARBA00022989"/>
    </source>
</evidence>
<evidence type="ECO:0000256" key="5">
    <source>
        <dbReference type="ARBA" id="ARBA00022840"/>
    </source>
</evidence>
<evidence type="ECO:0000256" key="3">
    <source>
        <dbReference type="ARBA" id="ARBA00022692"/>
    </source>
</evidence>
<dbReference type="GO" id="GO:0015833">
    <property type="term" value="P:peptide transport"/>
    <property type="evidence" value="ECO:0007669"/>
    <property type="project" value="InterPro"/>
</dbReference>
<feature type="domain" description="ABC transporter" evidence="9">
    <location>
        <begin position="321"/>
        <end position="549"/>
    </location>
</feature>
<dbReference type="GO" id="GO:0043190">
    <property type="term" value="C:ATP-binding cassette (ABC) transporter complex"/>
    <property type="evidence" value="ECO:0007669"/>
    <property type="project" value="TreeGrafter"/>
</dbReference>
<geneLocation type="plasmid" evidence="11 12">
    <name>p1</name>
</geneLocation>
<dbReference type="EMBL" id="CP019949">
    <property type="protein sequence ID" value="ARN83980.1"/>
    <property type="molecule type" value="Genomic_DNA"/>
</dbReference>
<dbReference type="GO" id="GO:0005524">
    <property type="term" value="F:ATP binding"/>
    <property type="evidence" value="ECO:0007669"/>
    <property type="project" value="UniProtKB-KW"/>
</dbReference>
<keyword evidence="6 8" id="KW-1133">Transmembrane helix</keyword>
<dbReference type="InterPro" id="IPR036640">
    <property type="entry name" value="ABC1_TM_sf"/>
</dbReference>
<organism evidence="11 12">
    <name type="scientific">Methylocystis bryophila</name>
    <dbReference type="NCBI Taxonomy" id="655015"/>
    <lineage>
        <taxon>Bacteria</taxon>
        <taxon>Pseudomonadati</taxon>
        <taxon>Pseudomonadota</taxon>
        <taxon>Alphaproteobacteria</taxon>
        <taxon>Hyphomicrobiales</taxon>
        <taxon>Methylocystaceae</taxon>
        <taxon>Methylocystis</taxon>
    </lineage>
</organism>
<dbReference type="PANTHER" id="PTHR43553">
    <property type="entry name" value="HEAVY METAL TRANSPORTER"/>
    <property type="match status" value="1"/>
</dbReference>
<keyword evidence="3 8" id="KW-0812">Transmembrane</keyword>
<keyword evidence="5" id="KW-0067">ATP-binding</keyword>
<dbReference type="PROSITE" id="PS50893">
    <property type="entry name" value="ABC_TRANSPORTER_2"/>
    <property type="match status" value="1"/>
</dbReference>
<dbReference type="InterPro" id="IPR027417">
    <property type="entry name" value="P-loop_NTPase"/>
</dbReference>
<evidence type="ECO:0000256" key="8">
    <source>
        <dbReference type="SAM" id="Phobius"/>
    </source>
</evidence>
<keyword evidence="11" id="KW-0614">Plasmid</keyword>
<dbReference type="GO" id="GO:1904680">
    <property type="term" value="F:peptide transmembrane transporter activity"/>
    <property type="evidence" value="ECO:0007669"/>
    <property type="project" value="InterPro"/>
</dbReference>
<feature type="transmembrane region" description="Helical" evidence="8">
    <location>
        <begin position="40"/>
        <end position="66"/>
    </location>
</feature>
<gene>
    <name evidence="11" type="ORF">B1812_22170</name>
</gene>
<dbReference type="InterPro" id="IPR003593">
    <property type="entry name" value="AAA+_ATPase"/>
</dbReference>
<dbReference type="Pfam" id="PF00005">
    <property type="entry name" value="ABC_tran"/>
    <property type="match status" value="1"/>
</dbReference>
<keyword evidence="7 8" id="KW-0472">Membrane</keyword>
<evidence type="ECO:0000259" key="9">
    <source>
        <dbReference type="PROSITE" id="PS50893"/>
    </source>
</evidence>
<feature type="transmembrane region" description="Helical" evidence="8">
    <location>
        <begin position="261"/>
        <end position="283"/>
    </location>
</feature>
<feature type="transmembrane region" description="Helical" evidence="8">
    <location>
        <begin position="143"/>
        <end position="161"/>
    </location>
</feature>
<dbReference type="GO" id="GO:0140359">
    <property type="term" value="F:ABC-type transporter activity"/>
    <property type="evidence" value="ECO:0007669"/>
    <property type="project" value="InterPro"/>
</dbReference>